<feature type="compositionally biased region" description="Low complexity" evidence="7">
    <location>
        <begin position="21"/>
        <end position="62"/>
    </location>
</feature>
<keyword evidence="1" id="KW-0217">Developmental protein</keyword>
<feature type="domain" description="SANT" evidence="10">
    <location>
        <begin position="247"/>
        <end position="298"/>
    </location>
</feature>
<dbReference type="Gene3D" id="1.10.10.60">
    <property type="entry name" value="Homeodomain-like"/>
    <property type="match status" value="1"/>
</dbReference>
<evidence type="ECO:0000256" key="3">
    <source>
        <dbReference type="ARBA" id="ARBA00023125"/>
    </source>
</evidence>
<dbReference type="SMART" id="SM00717">
    <property type="entry name" value="SANT"/>
    <property type="match status" value="1"/>
</dbReference>
<dbReference type="Pfam" id="PF04433">
    <property type="entry name" value="SWIRM"/>
    <property type="match status" value="1"/>
</dbReference>
<evidence type="ECO:0000256" key="2">
    <source>
        <dbReference type="ARBA" id="ARBA00023015"/>
    </source>
</evidence>
<dbReference type="InterPro" id="IPR009057">
    <property type="entry name" value="Homeodomain-like_sf"/>
</dbReference>
<keyword evidence="6" id="KW-0175">Coiled coil</keyword>
<dbReference type="GO" id="GO:0005634">
    <property type="term" value="C:nucleus"/>
    <property type="evidence" value="ECO:0007669"/>
    <property type="project" value="UniProtKB-ARBA"/>
</dbReference>
<gene>
    <name evidence="11" type="ORF">RJ640_020665</name>
</gene>
<feature type="compositionally biased region" description="Polar residues" evidence="7">
    <location>
        <begin position="1"/>
        <end position="10"/>
    </location>
</feature>
<dbReference type="Proteomes" id="UP001187471">
    <property type="component" value="Unassembled WGS sequence"/>
</dbReference>
<dbReference type="InterPro" id="IPR032451">
    <property type="entry name" value="SMARCC_C"/>
</dbReference>
<dbReference type="SUPFAM" id="SSF46689">
    <property type="entry name" value="Homeodomain-like"/>
    <property type="match status" value="2"/>
</dbReference>
<proteinExistence type="predicted"/>
<dbReference type="InterPro" id="IPR001005">
    <property type="entry name" value="SANT/Myb"/>
</dbReference>
<keyword evidence="12" id="KW-1185">Reference proteome</keyword>
<evidence type="ECO:0000259" key="8">
    <source>
        <dbReference type="PROSITE" id="PS50090"/>
    </source>
</evidence>
<reference evidence="11" key="1">
    <citation type="submission" date="2022-12" db="EMBL/GenBank/DDBJ databases">
        <title>Draft genome assemblies for two species of Escallonia (Escalloniales).</title>
        <authorList>
            <person name="Chanderbali A."/>
            <person name="Dervinis C."/>
            <person name="Anghel I."/>
            <person name="Soltis D."/>
            <person name="Soltis P."/>
            <person name="Zapata F."/>
        </authorList>
    </citation>
    <scope>NUCLEOTIDE SEQUENCE</scope>
    <source>
        <strain evidence="11">UCBG92.1500</strain>
        <tissue evidence="11">Leaf</tissue>
    </source>
</reference>
<dbReference type="AlphaFoldDB" id="A0AA88UP03"/>
<feature type="region of interest" description="Disordered" evidence="7">
    <location>
        <begin position="1"/>
        <end position="72"/>
    </location>
</feature>
<evidence type="ECO:0000259" key="9">
    <source>
        <dbReference type="PROSITE" id="PS50934"/>
    </source>
</evidence>
<keyword evidence="3" id="KW-0238">DNA-binding</keyword>
<evidence type="ECO:0000256" key="4">
    <source>
        <dbReference type="ARBA" id="ARBA00023163"/>
    </source>
</evidence>
<dbReference type="Pfam" id="PF00249">
    <property type="entry name" value="Myb_DNA-binding"/>
    <property type="match status" value="1"/>
</dbReference>
<keyword evidence="2" id="KW-0805">Transcription regulation</keyword>
<feature type="coiled-coil region" evidence="6">
    <location>
        <begin position="387"/>
        <end position="421"/>
    </location>
</feature>
<dbReference type="Pfam" id="PF16495">
    <property type="entry name" value="SWIRM-assoc_1"/>
    <property type="match status" value="1"/>
</dbReference>
<evidence type="ECO:0000256" key="5">
    <source>
        <dbReference type="ARBA" id="ARBA00023242"/>
    </source>
</evidence>
<dbReference type="InterPro" id="IPR036388">
    <property type="entry name" value="WH-like_DNA-bd_sf"/>
</dbReference>
<dbReference type="InterPro" id="IPR017884">
    <property type="entry name" value="SANT_dom"/>
</dbReference>
<dbReference type="EMBL" id="JAVXUO010000908">
    <property type="protein sequence ID" value="KAK2988183.1"/>
    <property type="molecule type" value="Genomic_DNA"/>
</dbReference>
<comment type="caution">
    <text evidence="11">The sequence shown here is derived from an EMBL/GenBank/DDBJ whole genome shotgun (WGS) entry which is preliminary data.</text>
</comment>
<evidence type="ECO:0000313" key="12">
    <source>
        <dbReference type="Proteomes" id="UP001187471"/>
    </source>
</evidence>
<dbReference type="GO" id="GO:0003677">
    <property type="term" value="F:DNA binding"/>
    <property type="evidence" value="ECO:0007669"/>
    <property type="project" value="UniProtKB-KW"/>
</dbReference>
<dbReference type="Gene3D" id="1.10.10.10">
    <property type="entry name" value="Winged helix-like DNA-binding domain superfamily/Winged helix DNA-binding domain"/>
    <property type="match status" value="1"/>
</dbReference>
<keyword evidence="4" id="KW-0804">Transcription</keyword>
<evidence type="ECO:0000256" key="1">
    <source>
        <dbReference type="ARBA" id="ARBA00022473"/>
    </source>
</evidence>
<dbReference type="CDD" id="cd00167">
    <property type="entry name" value="SANT"/>
    <property type="match status" value="1"/>
</dbReference>
<dbReference type="PROSITE" id="PS50090">
    <property type="entry name" value="MYB_LIKE"/>
    <property type="match status" value="1"/>
</dbReference>
<dbReference type="PANTHER" id="PTHR12802">
    <property type="entry name" value="SWI/SNF COMPLEX-RELATED"/>
    <property type="match status" value="1"/>
</dbReference>
<feature type="domain" description="SWIRM" evidence="9">
    <location>
        <begin position="75"/>
        <end position="172"/>
    </location>
</feature>
<name>A0AA88UP03_9ASTE</name>
<evidence type="ECO:0000256" key="7">
    <source>
        <dbReference type="SAM" id="MobiDB-lite"/>
    </source>
</evidence>
<accession>A0AA88UP03</accession>
<sequence>MATSISTSKSPVKPQVLPKPTAASAATTTATTPNKLESSPNPTTPTPVSATPTTGSKKSTTPTEPPTPSVESQLIHIPSYSRWFSWNDVDDCESRFLPEFFDGRSASKNPRVYKYYRNSIIRSFRENPGRRISFTEARKSIIGDVGSVRRVFDFLEAWGLINYFGPKTQLKWDDKDGKSSAVAANGSNDSAGTSAYVTVKKRTCSNCNLPCSIACFVSDKNGSTLCSRCLISGTKSGFRRVEISEEEIKTDWTDKETLHLLEAIMHYGDDWKKAALHVGGRSETECVARFIKLPFGEQFVGPTDPAEAVENFYQTENQCSPGFSPAKRLRLTPLADSSNPIMAQAAFLSALVGTDVAEATACAAVRALSEGNSGAIQLESYSTPDGTNSLERACTDARLQLEKEEQDLERAISDIAEVQTKEIRDKIVHFEELELQTEREWQQLQKMQNLLFVDQLTLLFHKTAAPKSGEGVEETIKAE</sequence>
<dbReference type="InterPro" id="IPR007526">
    <property type="entry name" value="SWIRM"/>
</dbReference>
<evidence type="ECO:0000256" key="6">
    <source>
        <dbReference type="SAM" id="Coils"/>
    </source>
</evidence>
<evidence type="ECO:0000259" key="10">
    <source>
        <dbReference type="PROSITE" id="PS51293"/>
    </source>
</evidence>
<dbReference type="PANTHER" id="PTHR12802:SF44">
    <property type="entry name" value="SWI_SNF COMPLEX SUBUNIT SWI3B"/>
    <property type="match status" value="1"/>
</dbReference>
<feature type="domain" description="Myb-like" evidence="8">
    <location>
        <begin position="244"/>
        <end position="294"/>
    </location>
</feature>
<dbReference type="PROSITE" id="PS50934">
    <property type="entry name" value="SWIRM"/>
    <property type="match status" value="1"/>
</dbReference>
<keyword evidence="5" id="KW-0539">Nucleus</keyword>
<evidence type="ECO:0008006" key="13">
    <source>
        <dbReference type="Google" id="ProtNLM"/>
    </source>
</evidence>
<dbReference type="FunFam" id="1.10.10.10:FF:000020">
    <property type="entry name" value="SWI/SNF complex subunit SMARCC2 isoform c"/>
    <property type="match status" value="1"/>
</dbReference>
<organism evidence="11 12">
    <name type="scientific">Escallonia rubra</name>
    <dbReference type="NCBI Taxonomy" id="112253"/>
    <lineage>
        <taxon>Eukaryota</taxon>
        <taxon>Viridiplantae</taxon>
        <taxon>Streptophyta</taxon>
        <taxon>Embryophyta</taxon>
        <taxon>Tracheophyta</taxon>
        <taxon>Spermatophyta</taxon>
        <taxon>Magnoliopsida</taxon>
        <taxon>eudicotyledons</taxon>
        <taxon>Gunneridae</taxon>
        <taxon>Pentapetalae</taxon>
        <taxon>asterids</taxon>
        <taxon>campanulids</taxon>
        <taxon>Escalloniales</taxon>
        <taxon>Escalloniaceae</taxon>
        <taxon>Escallonia</taxon>
    </lineage>
</organism>
<protein>
    <recommendedName>
        <fullName evidence="13">SWI/SNF complex subunit SWI3B</fullName>
    </recommendedName>
</protein>
<dbReference type="PROSITE" id="PS51293">
    <property type="entry name" value="SANT"/>
    <property type="match status" value="1"/>
</dbReference>
<evidence type="ECO:0000313" key="11">
    <source>
        <dbReference type="EMBL" id="KAK2988183.1"/>
    </source>
</evidence>